<keyword evidence="5" id="KW-1185">Reference proteome</keyword>
<evidence type="ECO:0000256" key="2">
    <source>
        <dbReference type="ARBA" id="ARBA00038334"/>
    </source>
</evidence>
<dbReference type="Proteomes" id="UP000799324">
    <property type="component" value="Unassembled WGS sequence"/>
</dbReference>
<dbReference type="OrthoDB" id="408373at2759"/>
<dbReference type="Pfam" id="PF00561">
    <property type="entry name" value="Abhydrolase_1"/>
    <property type="match status" value="1"/>
</dbReference>
<evidence type="ECO:0000256" key="1">
    <source>
        <dbReference type="ARBA" id="ARBA00022801"/>
    </source>
</evidence>
<name>A0A6A6T769_9PLEO</name>
<dbReference type="Gene3D" id="3.40.50.1820">
    <property type="entry name" value="alpha/beta hydrolase"/>
    <property type="match status" value="1"/>
</dbReference>
<dbReference type="InterPro" id="IPR000639">
    <property type="entry name" value="Epox_hydrolase-like"/>
</dbReference>
<evidence type="ECO:0000259" key="3">
    <source>
        <dbReference type="Pfam" id="PF00561"/>
    </source>
</evidence>
<dbReference type="EMBL" id="MU004354">
    <property type="protein sequence ID" value="KAF2655061.1"/>
    <property type="molecule type" value="Genomic_DNA"/>
</dbReference>
<keyword evidence="1 4" id="KW-0378">Hydrolase</keyword>
<sequence>MAPYDSSRWENLIAHITTSSNDSIRLSYISCAPAATTTTTKGTILLIHGFPETSHQFRHVITPLSDAGYRVIAPDYRGAGRSSKPVAGYTKARMAEDLHKLLYSHIGISGKVHVVGHDIGGMIAYAYAQLHGESVASLVWGECALPGSQLFDAIKGLEDVFHFLFHQILDLPEALIAGKEDVYIRHFFDKQTVVADFLDREDFEVYVQAYKQPGAMRAALNVYRAFGEDARRNREWLKENGPIKVPSLGLFGGGFKLAELADGMVQEMCQGGEVRAVEACGHNIAEERPGEFVNEVLEFVGRHSA</sequence>
<dbReference type="PRINTS" id="PR00111">
    <property type="entry name" value="ABHYDROLASE"/>
</dbReference>
<protein>
    <submittedName>
        <fullName evidence="4">Alpha/beta-hydrolase</fullName>
    </submittedName>
</protein>
<dbReference type="InterPro" id="IPR029058">
    <property type="entry name" value="AB_hydrolase_fold"/>
</dbReference>
<dbReference type="GO" id="GO:0016787">
    <property type="term" value="F:hydrolase activity"/>
    <property type="evidence" value="ECO:0007669"/>
    <property type="project" value="UniProtKB-KW"/>
</dbReference>
<reference evidence="4" key="1">
    <citation type="journal article" date="2020" name="Stud. Mycol.">
        <title>101 Dothideomycetes genomes: a test case for predicting lifestyles and emergence of pathogens.</title>
        <authorList>
            <person name="Haridas S."/>
            <person name="Albert R."/>
            <person name="Binder M."/>
            <person name="Bloem J."/>
            <person name="Labutti K."/>
            <person name="Salamov A."/>
            <person name="Andreopoulos B."/>
            <person name="Baker S."/>
            <person name="Barry K."/>
            <person name="Bills G."/>
            <person name="Bluhm B."/>
            <person name="Cannon C."/>
            <person name="Castanera R."/>
            <person name="Culley D."/>
            <person name="Daum C."/>
            <person name="Ezra D."/>
            <person name="Gonzalez J."/>
            <person name="Henrissat B."/>
            <person name="Kuo A."/>
            <person name="Liang C."/>
            <person name="Lipzen A."/>
            <person name="Lutzoni F."/>
            <person name="Magnuson J."/>
            <person name="Mondo S."/>
            <person name="Nolan M."/>
            <person name="Ohm R."/>
            <person name="Pangilinan J."/>
            <person name="Park H.-J."/>
            <person name="Ramirez L."/>
            <person name="Alfaro M."/>
            <person name="Sun H."/>
            <person name="Tritt A."/>
            <person name="Yoshinaga Y."/>
            <person name="Zwiers L.-H."/>
            <person name="Turgeon B."/>
            <person name="Goodwin S."/>
            <person name="Spatafora J."/>
            <person name="Crous P."/>
            <person name="Grigoriev I."/>
        </authorList>
    </citation>
    <scope>NUCLEOTIDE SEQUENCE</scope>
    <source>
        <strain evidence="4">CBS 122681</strain>
    </source>
</reference>
<dbReference type="SUPFAM" id="SSF53474">
    <property type="entry name" value="alpha/beta-Hydrolases"/>
    <property type="match status" value="1"/>
</dbReference>
<evidence type="ECO:0000313" key="5">
    <source>
        <dbReference type="Proteomes" id="UP000799324"/>
    </source>
</evidence>
<dbReference type="PANTHER" id="PTHR43329">
    <property type="entry name" value="EPOXIDE HYDROLASE"/>
    <property type="match status" value="1"/>
</dbReference>
<dbReference type="AlphaFoldDB" id="A0A6A6T769"/>
<comment type="similarity">
    <text evidence="2">Belongs to the AB hydrolase superfamily. Epoxide hydrolase family.</text>
</comment>
<dbReference type="InterPro" id="IPR000073">
    <property type="entry name" value="AB_hydrolase_1"/>
</dbReference>
<evidence type="ECO:0000313" key="4">
    <source>
        <dbReference type="EMBL" id="KAF2655061.1"/>
    </source>
</evidence>
<organism evidence="4 5">
    <name type="scientific">Lophiostoma macrostomum CBS 122681</name>
    <dbReference type="NCBI Taxonomy" id="1314788"/>
    <lineage>
        <taxon>Eukaryota</taxon>
        <taxon>Fungi</taxon>
        <taxon>Dikarya</taxon>
        <taxon>Ascomycota</taxon>
        <taxon>Pezizomycotina</taxon>
        <taxon>Dothideomycetes</taxon>
        <taxon>Pleosporomycetidae</taxon>
        <taxon>Pleosporales</taxon>
        <taxon>Lophiostomataceae</taxon>
        <taxon>Lophiostoma</taxon>
    </lineage>
</organism>
<gene>
    <name evidence="4" type="ORF">K491DRAFT_679159</name>
</gene>
<accession>A0A6A6T769</accession>
<proteinExistence type="inferred from homology"/>
<dbReference type="PRINTS" id="PR00412">
    <property type="entry name" value="EPOXHYDRLASE"/>
</dbReference>
<feature type="domain" description="AB hydrolase-1" evidence="3">
    <location>
        <begin position="43"/>
        <end position="139"/>
    </location>
</feature>